<dbReference type="InterPro" id="IPR036849">
    <property type="entry name" value="Enolase-like_C_sf"/>
</dbReference>
<protein>
    <submittedName>
        <fullName evidence="4">Muconate cycloisomerase</fullName>
    </submittedName>
</protein>
<evidence type="ECO:0000256" key="1">
    <source>
        <dbReference type="ARBA" id="ARBA00008031"/>
    </source>
</evidence>
<proteinExistence type="inferred from homology"/>
<dbReference type="GO" id="GO:0046872">
    <property type="term" value="F:metal ion binding"/>
    <property type="evidence" value="ECO:0007669"/>
    <property type="project" value="UniProtKB-KW"/>
</dbReference>
<dbReference type="SUPFAM" id="SSF54826">
    <property type="entry name" value="Enolase N-terminal domain-like"/>
    <property type="match status" value="1"/>
</dbReference>
<dbReference type="Proteomes" id="UP000027337">
    <property type="component" value="Unassembled WGS sequence"/>
</dbReference>
<evidence type="ECO:0000313" key="5">
    <source>
        <dbReference type="Proteomes" id="UP000027337"/>
    </source>
</evidence>
<name>A0A061SP37_9RHOB</name>
<dbReference type="InterPro" id="IPR034593">
    <property type="entry name" value="DgoD-like"/>
</dbReference>
<comment type="similarity">
    <text evidence="1">Belongs to the mandelate racemase/muconate lactonizing enzyme family.</text>
</comment>
<accession>A0A061SP37</accession>
<dbReference type="SFLD" id="SFLDS00001">
    <property type="entry name" value="Enolase"/>
    <property type="match status" value="1"/>
</dbReference>
<sequence length="381" mass="41331">MMKMKDIRVKSLRLETRVPYVWSQGVETAFTVNLIEIEAEDGTIGYGETTAAPDADAQKIILLKLAKSYIGRSVFDITAARDDAYKRNFLVFGGNMPRYANQLFCGLEMAAMDLQGKLLNLPVWDLLGGEKRKAVGYFYFLQGESTEELVADAKAGADAGHPIIYLKVGISPEYDLANIGAIRKVIGPDHRLRLDANEAWDPALGLRMLKAIEPYNIEYVEQPTTSLSLLPLKHLKDRSPIALGADQAVFTLQDVYQACAIGAADMIAVGPREIGGLKSMMKASAICEGAGLTLCIHSSMTTGITTCAEHHIGRAAANLDDGNQIMWQLLKDNIIDTPTLEPVKGALSLEGRPGLGFQLDQDAIAKAAEAHRTHTNTEAGS</sequence>
<dbReference type="SMART" id="SM00922">
    <property type="entry name" value="MR_MLE"/>
    <property type="match status" value="1"/>
</dbReference>
<dbReference type="SUPFAM" id="SSF51604">
    <property type="entry name" value="Enolase C-terminal domain-like"/>
    <property type="match status" value="1"/>
</dbReference>
<organism evidence="4 5">
    <name type="scientific">Sulfitobacter mediterraneus</name>
    <dbReference type="NCBI Taxonomy" id="83219"/>
    <lineage>
        <taxon>Bacteria</taxon>
        <taxon>Pseudomonadati</taxon>
        <taxon>Pseudomonadota</taxon>
        <taxon>Alphaproteobacteria</taxon>
        <taxon>Rhodobacterales</taxon>
        <taxon>Roseobacteraceae</taxon>
        <taxon>Sulfitobacter</taxon>
    </lineage>
</organism>
<dbReference type="SFLD" id="SFLDG00180">
    <property type="entry name" value="muconate_cycloisomerase"/>
    <property type="match status" value="1"/>
</dbReference>
<dbReference type="InterPro" id="IPR013342">
    <property type="entry name" value="Mandelate_racemase_C"/>
</dbReference>
<dbReference type="EMBL" id="JEMU01000039">
    <property type="protein sequence ID" value="KAJ01418.1"/>
    <property type="molecule type" value="Genomic_DNA"/>
</dbReference>
<dbReference type="InterPro" id="IPR029065">
    <property type="entry name" value="Enolase_C-like"/>
</dbReference>
<dbReference type="PANTHER" id="PTHR48080:SF3">
    <property type="entry name" value="ENOLASE SUPERFAMILY MEMBER DDB_G0284701"/>
    <property type="match status" value="1"/>
</dbReference>
<dbReference type="Gene3D" id="3.30.390.10">
    <property type="entry name" value="Enolase-like, N-terminal domain"/>
    <property type="match status" value="1"/>
</dbReference>
<gene>
    <name evidence="4" type="ORF">PM02_19545</name>
</gene>
<dbReference type="AlphaFoldDB" id="A0A061SP37"/>
<dbReference type="Pfam" id="PF02746">
    <property type="entry name" value="MR_MLE_N"/>
    <property type="match status" value="1"/>
</dbReference>
<reference evidence="4 5" key="1">
    <citation type="journal article" date="2014" name="Genome Announc.">
        <title>Draft Genome Sequences of Two Isolates of the Roseobacter Group, Sulfitobacter sp. Strains 3SOLIMAR09 and 1FIGIMAR09, from Harbors of Mallorca Island (Mediterranean Sea).</title>
        <authorList>
            <person name="Mas-Llado M."/>
            <person name="Pina-Villalonga J.M."/>
            <person name="Brunet-Galmes I."/>
            <person name="Nogales B."/>
            <person name="Bosch R."/>
        </authorList>
    </citation>
    <scope>NUCLEOTIDE SEQUENCE [LARGE SCALE GENOMIC DNA]</scope>
    <source>
        <strain evidence="4 5">1FIGIMAR09</strain>
    </source>
</reference>
<evidence type="ECO:0000313" key="4">
    <source>
        <dbReference type="EMBL" id="KAJ01418.1"/>
    </source>
</evidence>
<dbReference type="Pfam" id="PF13378">
    <property type="entry name" value="MR_MLE_C"/>
    <property type="match status" value="1"/>
</dbReference>
<dbReference type="GO" id="GO:0016853">
    <property type="term" value="F:isomerase activity"/>
    <property type="evidence" value="ECO:0007669"/>
    <property type="project" value="UniProtKB-KW"/>
</dbReference>
<dbReference type="eggNOG" id="COG4948">
    <property type="taxonomic scope" value="Bacteria"/>
</dbReference>
<dbReference type="InterPro" id="IPR029017">
    <property type="entry name" value="Enolase-like_N"/>
</dbReference>
<dbReference type="PANTHER" id="PTHR48080">
    <property type="entry name" value="D-GALACTONATE DEHYDRATASE-RELATED"/>
    <property type="match status" value="1"/>
</dbReference>
<feature type="domain" description="Mandelate racemase/muconate lactonizing enzyme C-terminal" evidence="3">
    <location>
        <begin position="146"/>
        <end position="242"/>
    </location>
</feature>
<dbReference type="InterPro" id="IPR013341">
    <property type="entry name" value="Mandelate_racemase_N_dom"/>
</dbReference>
<dbReference type="Gene3D" id="3.20.20.120">
    <property type="entry name" value="Enolase-like C-terminal domain"/>
    <property type="match status" value="1"/>
</dbReference>
<keyword evidence="4" id="KW-0413">Isomerase</keyword>
<dbReference type="STRING" id="83219.PM02_19545"/>
<keyword evidence="2" id="KW-0479">Metal-binding</keyword>
<comment type="caution">
    <text evidence="4">The sequence shown here is derived from an EMBL/GenBank/DDBJ whole genome shotgun (WGS) entry which is preliminary data.</text>
</comment>
<evidence type="ECO:0000256" key="2">
    <source>
        <dbReference type="ARBA" id="ARBA00022723"/>
    </source>
</evidence>
<keyword evidence="5" id="KW-1185">Reference proteome</keyword>
<evidence type="ECO:0000259" key="3">
    <source>
        <dbReference type="SMART" id="SM00922"/>
    </source>
</evidence>